<dbReference type="Proteomes" id="UP000824150">
    <property type="component" value="Unassembled WGS sequence"/>
</dbReference>
<dbReference type="AlphaFoldDB" id="A0A9E2NRP3"/>
<gene>
    <name evidence="1" type="ORF">IAA31_02365</name>
</gene>
<accession>A0A9E2NRP3</accession>
<evidence type="ECO:0000313" key="1">
    <source>
        <dbReference type="EMBL" id="MBU3826323.1"/>
    </source>
</evidence>
<organism evidence="1 2">
    <name type="scientific">Candidatus Anaerobiospirillum merdipullorum</name>
    <dbReference type="NCBI Taxonomy" id="2838450"/>
    <lineage>
        <taxon>Bacteria</taxon>
        <taxon>Pseudomonadati</taxon>
        <taxon>Pseudomonadota</taxon>
        <taxon>Gammaproteobacteria</taxon>
        <taxon>Aeromonadales</taxon>
        <taxon>Succinivibrionaceae</taxon>
        <taxon>Anaerobiospirillum</taxon>
    </lineage>
</organism>
<protein>
    <submittedName>
        <fullName evidence="1">Uncharacterized protein</fullName>
    </submittedName>
</protein>
<comment type="caution">
    <text evidence="1">The sequence shown here is derived from an EMBL/GenBank/DDBJ whole genome shotgun (WGS) entry which is preliminary data.</text>
</comment>
<reference evidence="1" key="1">
    <citation type="journal article" date="2021" name="PeerJ">
        <title>Extensive microbial diversity within the chicken gut microbiome revealed by metagenomics and culture.</title>
        <authorList>
            <person name="Gilroy R."/>
            <person name="Ravi A."/>
            <person name="Getino M."/>
            <person name="Pursley I."/>
            <person name="Horton D.L."/>
            <person name="Alikhan N.F."/>
            <person name="Baker D."/>
            <person name="Gharbi K."/>
            <person name="Hall N."/>
            <person name="Watson M."/>
            <person name="Adriaenssens E.M."/>
            <person name="Foster-Nyarko E."/>
            <person name="Jarju S."/>
            <person name="Secka A."/>
            <person name="Antonio M."/>
            <person name="Oren A."/>
            <person name="Chaudhuri R.R."/>
            <person name="La Ragione R."/>
            <person name="Hildebrand F."/>
            <person name="Pallen M.J."/>
        </authorList>
    </citation>
    <scope>NUCLEOTIDE SEQUENCE</scope>
    <source>
        <strain evidence="1">687</strain>
    </source>
</reference>
<proteinExistence type="predicted"/>
<name>A0A9E2NRP3_9GAMM</name>
<sequence length="70" mass="7606">MGKVDSLGGKFRQAVGKIVGFGAKPHCHAVFAVGNFSHRQNASVCGSFIFKNESQAWWEKFFALVGNFVG</sequence>
<evidence type="ECO:0000313" key="2">
    <source>
        <dbReference type="Proteomes" id="UP000824150"/>
    </source>
</evidence>
<dbReference type="EMBL" id="JAHLFG010000028">
    <property type="protein sequence ID" value="MBU3826323.1"/>
    <property type="molecule type" value="Genomic_DNA"/>
</dbReference>
<reference evidence="1" key="2">
    <citation type="submission" date="2021-04" db="EMBL/GenBank/DDBJ databases">
        <authorList>
            <person name="Gilroy R."/>
        </authorList>
    </citation>
    <scope>NUCLEOTIDE SEQUENCE</scope>
    <source>
        <strain evidence="1">687</strain>
    </source>
</reference>